<dbReference type="InterPro" id="IPR034347">
    <property type="entry name" value="GST_Phi_C"/>
</dbReference>
<dbReference type="OMA" id="PWADLIS"/>
<evidence type="ECO:0000256" key="3">
    <source>
        <dbReference type="ARBA" id="ARBA00022679"/>
    </source>
</evidence>
<accession>A0A200QWN1</accession>
<dbReference type="SUPFAM" id="SSF52833">
    <property type="entry name" value="Thioredoxin-like"/>
    <property type="match status" value="1"/>
</dbReference>
<comment type="catalytic activity">
    <reaction evidence="4">
        <text>RX + glutathione = an S-substituted glutathione + a halide anion + H(+)</text>
        <dbReference type="Rhea" id="RHEA:16437"/>
        <dbReference type="ChEBI" id="CHEBI:15378"/>
        <dbReference type="ChEBI" id="CHEBI:16042"/>
        <dbReference type="ChEBI" id="CHEBI:17792"/>
        <dbReference type="ChEBI" id="CHEBI:57925"/>
        <dbReference type="ChEBI" id="CHEBI:90779"/>
        <dbReference type="EC" id="2.5.1.18"/>
    </reaction>
</comment>
<comment type="caution">
    <text evidence="7">The sequence shown here is derived from an EMBL/GenBank/DDBJ whole genome shotgun (WGS) entry which is preliminary data.</text>
</comment>
<dbReference type="Proteomes" id="UP000195402">
    <property type="component" value="Unassembled WGS sequence"/>
</dbReference>
<dbReference type="FunFam" id="1.20.1050.10:FF:000004">
    <property type="entry name" value="Glutathione S-transferase F2"/>
    <property type="match status" value="1"/>
</dbReference>
<dbReference type="SFLD" id="SFLDG00358">
    <property type="entry name" value="Main_(cytGST)"/>
    <property type="match status" value="1"/>
</dbReference>
<dbReference type="PANTHER" id="PTHR43900:SF72">
    <property type="entry name" value="GLUTATHIONE S-TRANSFERASE F13"/>
    <property type="match status" value="1"/>
</dbReference>
<reference evidence="7 8" key="1">
    <citation type="journal article" date="2017" name="Mol. Plant">
        <title>The Genome of Medicinal Plant Macleaya cordata Provides New Insights into Benzylisoquinoline Alkaloids Metabolism.</title>
        <authorList>
            <person name="Liu X."/>
            <person name="Liu Y."/>
            <person name="Huang P."/>
            <person name="Ma Y."/>
            <person name="Qing Z."/>
            <person name="Tang Q."/>
            <person name="Cao H."/>
            <person name="Cheng P."/>
            <person name="Zheng Y."/>
            <person name="Yuan Z."/>
            <person name="Zhou Y."/>
            <person name="Liu J."/>
            <person name="Tang Z."/>
            <person name="Zhuo Y."/>
            <person name="Zhang Y."/>
            <person name="Yu L."/>
            <person name="Huang J."/>
            <person name="Yang P."/>
            <person name="Peng Q."/>
            <person name="Zhang J."/>
            <person name="Jiang W."/>
            <person name="Zhang Z."/>
            <person name="Lin K."/>
            <person name="Ro D.K."/>
            <person name="Chen X."/>
            <person name="Xiong X."/>
            <person name="Shang Y."/>
            <person name="Huang S."/>
            <person name="Zeng J."/>
        </authorList>
    </citation>
    <scope>NUCLEOTIDE SEQUENCE [LARGE SCALE GENOMIC DNA]</scope>
    <source>
        <strain evidence="8">cv. BLH2017</strain>
        <tissue evidence="7">Root</tissue>
    </source>
</reference>
<dbReference type="GO" id="GO:0009636">
    <property type="term" value="P:response to toxic substance"/>
    <property type="evidence" value="ECO:0007669"/>
    <property type="project" value="UniProtKB-ARBA"/>
</dbReference>
<comment type="similarity">
    <text evidence="1">Belongs to the GST superfamily. Phi family.</text>
</comment>
<feature type="domain" description="GST N-terminal" evidence="5">
    <location>
        <begin position="1"/>
        <end position="82"/>
    </location>
</feature>
<dbReference type="InParanoid" id="A0A200QWN1"/>
<dbReference type="GO" id="GO:0006749">
    <property type="term" value="P:glutathione metabolic process"/>
    <property type="evidence" value="ECO:0007669"/>
    <property type="project" value="TreeGrafter"/>
</dbReference>
<dbReference type="SUPFAM" id="SSF47616">
    <property type="entry name" value="GST C-terminal domain-like"/>
    <property type="match status" value="1"/>
</dbReference>
<dbReference type="EMBL" id="MVGT01000943">
    <property type="protein sequence ID" value="OVA14842.1"/>
    <property type="molecule type" value="Genomic_DNA"/>
</dbReference>
<dbReference type="Pfam" id="PF00043">
    <property type="entry name" value="GST_C"/>
    <property type="match status" value="1"/>
</dbReference>
<evidence type="ECO:0000259" key="6">
    <source>
        <dbReference type="PROSITE" id="PS50405"/>
    </source>
</evidence>
<evidence type="ECO:0000313" key="7">
    <source>
        <dbReference type="EMBL" id="OVA14842.1"/>
    </source>
</evidence>
<gene>
    <name evidence="7" type="ORF">BVC80_8955g7</name>
</gene>
<dbReference type="FunFam" id="3.40.30.10:FF:000016">
    <property type="entry name" value="Glutathione S-transferase F2"/>
    <property type="match status" value="1"/>
</dbReference>
<dbReference type="InterPro" id="IPR040079">
    <property type="entry name" value="Glutathione_S-Trfase"/>
</dbReference>
<dbReference type="EC" id="2.5.1.18" evidence="2"/>
<dbReference type="GO" id="GO:0004364">
    <property type="term" value="F:glutathione transferase activity"/>
    <property type="evidence" value="ECO:0007669"/>
    <property type="project" value="UniProtKB-EC"/>
</dbReference>
<keyword evidence="3 7" id="KW-0808">Transferase</keyword>
<dbReference type="SFLD" id="SFLDG01154">
    <property type="entry name" value="Main.5:_Phi-like"/>
    <property type="match status" value="1"/>
</dbReference>
<sequence>MALKVYGIPMSTATACVLTCLVEKGVEYELVLVDLSKGEHKSPPFLSKNPFGQIPAMEDGTVSLFESRAITGYVAHKYRGTGTDLFRHDKLEEAAMVGVWIEVESQQFSPPMCTIIYQYFITHFHGKTPDQSIIDENLKKLGAVLDVYEARLTNSKFLACNSFTLADLHHLPYIYYLMKTPWADLISSRPHVKAWWEDISARPAFVKVAQGLTLDALINK</sequence>
<evidence type="ECO:0000256" key="4">
    <source>
        <dbReference type="ARBA" id="ARBA00047960"/>
    </source>
</evidence>
<dbReference type="InterPro" id="IPR036249">
    <property type="entry name" value="Thioredoxin-like_sf"/>
</dbReference>
<dbReference type="Pfam" id="PF02798">
    <property type="entry name" value="GST_N"/>
    <property type="match status" value="1"/>
</dbReference>
<dbReference type="Gene3D" id="1.20.1050.10">
    <property type="match status" value="1"/>
</dbReference>
<dbReference type="AlphaFoldDB" id="A0A200QWN1"/>
<dbReference type="CDD" id="cd03187">
    <property type="entry name" value="GST_C_Phi"/>
    <property type="match status" value="1"/>
</dbReference>
<evidence type="ECO:0000259" key="5">
    <source>
        <dbReference type="PROSITE" id="PS50404"/>
    </source>
</evidence>
<evidence type="ECO:0000313" key="8">
    <source>
        <dbReference type="Proteomes" id="UP000195402"/>
    </source>
</evidence>
<proteinExistence type="inferred from homology"/>
<organism evidence="7 8">
    <name type="scientific">Macleaya cordata</name>
    <name type="common">Five-seeded plume-poppy</name>
    <name type="synonym">Bocconia cordata</name>
    <dbReference type="NCBI Taxonomy" id="56857"/>
    <lineage>
        <taxon>Eukaryota</taxon>
        <taxon>Viridiplantae</taxon>
        <taxon>Streptophyta</taxon>
        <taxon>Embryophyta</taxon>
        <taxon>Tracheophyta</taxon>
        <taxon>Spermatophyta</taxon>
        <taxon>Magnoliopsida</taxon>
        <taxon>Ranunculales</taxon>
        <taxon>Papaveraceae</taxon>
        <taxon>Papaveroideae</taxon>
        <taxon>Macleaya</taxon>
    </lineage>
</organism>
<dbReference type="CDD" id="cd03053">
    <property type="entry name" value="GST_N_Phi"/>
    <property type="match status" value="1"/>
</dbReference>
<dbReference type="SFLD" id="SFLDS00019">
    <property type="entry name" value="Glutathione_Transferase_(cytos"/>
    <property type="match status" value="1"/>
</dbReference>
<dbReference type="PROSITE" id="PS51257">
    <property type="entry name" value="PROKAR_LIPOPROTEIN"/>
    <property type="match status" value="1"/>
</dbReference>
<dbReference type="OrthoDB" id="422574at2759"/>
<dbReference type="STRING" id="56857.A0A200QWN1"/>
<dbReference type="PANTHER" id="PTHR43900">
    <property type="entry name" value="GLUTATHIONE S-TRANSFERASE RHO"/>
    <property type="match status" value="1"/>
</dbReference>
<dbReference type="PROSITE" id="PS50405">
    <property type="entry name" value="GST_CTER"/>
    <property type="match status" value="1"/>
</dbReference>
<dbReference type="Gene3D" id="3.40.30.10">
    <property type="entry name" value="Glutaredoxin"/>
    <property type="match status" value="1"/>
</dbReference>
<keyword evidence="8" id="KW-1185">Reference proteome</keyword>
<dbReference type="GO" id="GO:0005737">
    <property type="term" value="C:cytoplasm"/>
    <property type="evidence" value="ECO:0007669"/>
    <property type="project" value="TreeGrafter"/>
</dbReference>
<feature type="domain" description="GST C-terminal" evidence="6">
    <location>
        <begin position="90"/>
        <end position="220"/>
    </location>
</feature>
<dbReference type="FunCoup" id="A0A200QWN1">
    <property type="interactions" value="708"/>
</dbReference>
<dbReference type="InterPro" id="IPR004045">
    <property type="entry name" value="Glutathione_S-Trfase_N"/>
</dbReference>
<dbReference type="InterPro" id="IPR036282">
    <property type="entry name" value="Glutathione-S-Trfase_C_sf"/>
</dbReference>
<evidence type="ECO:0000256" key="1">
    <source>
        <dbReference type="ARBA" id="ARBA00010128"/>
    </source>
</evidence>
<name>A0A200QWN1_MACCD</name>
<dbReference type="InterPro" id="IPR004046">
    <property type="entry name" value="GST_C"/>
</dbReference>
<evidence type="ECO:0000256" key="2">
    <source>
        <dbReference type="ARBA" id="ARBA00012452"/>
    </source>
</evidence>
<dbReference type="InterPro" id="IPR010987">
    <property type="entry name" value="Glutathione-S-Trfase_C-like"/>
</dbReference>
<dbReference type="GO" id="GO:0043295">
    <property type="term" value="F:glutathione binding"/>
    <property type="evidence" value="ECO:0007669"/>
    <property type="project" value="TreeGrafter"/>
</dbReference>
<dbReference type="PROSITE" id="PS50404">
    <property type="entry name" value="GST_NTER"/>
    <property type="match status" value="1"/>
</dbReference>
<protein>
    <recommendedName>
        <fullName evidence="2">glutathione transferase</fullName>
        <ecNumber evidence="2">2.5.1.18</ecNumber>
    </recommendedName>
</protein>